<accession>A0ABU8QH31</accession>
<evidence type="ECO:0000256" key="2">
    <source>
        <dbReference type="ARBA" id="ARBA00009077"/>
    </source>
</evidence>
<dbReference type="Pfam" id="PF01053">
    <property type="entry name" value="Cys_Met_Meta_PP"/>
    <property type="match status" value="1"/>
</dbReference>
<evidence type="ECO:0000313" key="5">
    <source>
        <dbReference type="EMBL" id="MEJ5218733.1"/>
    </source>
</evidence>
<reference evidence="5 6" key="1">
    <citation type="submission" date="2024-03" db="EMBL/GenBank/DDBJ databases">
        <title>Cognatishimia coralii sp. nov., a marine bacterium isolated from coral surrounding seawater.</title>
        <authorList>
            <person name="Liu X."/>
            <person name="Liu S."/>
            <person name="Sun H."/>
            <person name="Zhang Y."/>
        </authorList>
    </citation>
    <scope>NUCLEOTIDE SEQUENCE [LARGE SCALE GENOMIC DNA]</scope>
    <source>
        <strain evidence="5 6">D5M38</strain>
    </source>
</reference>
<dbReference type="SUPFAM" id="SSF53383">
    <property type="entry name" value="PLP-dependent transferases"/>
    <property type="match status" value="1"/>
</dbReference>
<dbReference type="RefSeq" id="WP_339403582.1">
    <property type="nucleotide sequence ID" value="NZ_JBBGAZ010000005.1"/>
</dbReference>
<dbReference type="PIRSF" id="PIRSF001434">
    <property type="entry name" value="CGS"/>
    <property type="match status" value="1"/>
</dbReference>
<keyword evidence="5" id="KW-0808">Transferase</keyword>
<evidence type="ECO:0000256" key="3">
    <source>
        <dbReference type="ARBA" id="ARBA00022898"/>
    </source>
</evidence>
<comment type="similarity">
    <text evidence="2 4">Belongs to the trans-sulfuration enzymes family.</text>
</comment>
<name>A0ABU8QH31_9RHOB</name>
<evidence type="ECO:0000256" key="4">
    <source>
        <dbReference type="RuleBase" id="RU362118"/>
    </source>
</evidence>
<evidence type="ECO:0000313" key="6">
    <source>
        <dbReference type="Proteomes" id="UP001368270"/>
    </source>
</evidence>
<dbReference type="Gene3D" id="3.90.1150.10">
    <property type="entry name" value="Aspartate Aminotransferase, domain 1"/>
    <property type="match status" value="1"/>
</dbReference>
<dbReference type="PANTHER" id="PTHR11808">
    <property type="entry name" value="TRANS-SULFURATION ENZYME FAMILY MEMBER"/>
    <property type="match status" value="1"/>
</dbReference>
<comment type="caution">
    <text evidence="5">The sequence shown here is derived from an EMBL/GenBank/DDBJ whole genome shotgun (WGS) entry which is preliminary data.</text>
</comment>
<dbReference type="GO" id="GO:0016740">
    <property type="term" value="F:transferase activity"/>
    <property type="evidence" value="ECO:0007669"/>
    <property type="project" value="UniProtKB-KW"/>
</dbReference>
<organism evidence="5 6">
    <name type="scientific">Cognatishimia coralii</name>
    <dbReference type="NCBI Taxonomy" id="3083254"/>
    <lineage>
        <taxon>Bacteria</taxon>
        <taxon>Pseudomonadati</taxon>
        <taxon>Pseudomonadota</taxon>
        <taxon>Alphaproteobacteria</taxon>
        <taxon>Rhodobacterales</taxon>
        <taxon>Paracoccaceae</taxon>
        <taxon>Cognatishimia</taxon>
    </lineage>
</organism>
<dbReference type="InterPro" id="IPR000277">
    <property type="entry name" value="Cys/Met-Metab_PyrdxlP-dep_enz"/>
</dbReference>
<comment type="cofactor">
    <cofactor evidence="1 4">
        <name>pyridoxal 5'-phosphate</name>
        <dbReference type="ChEBI" id="CHEBI:597326"/>
    </cofactor>
</comment>
<proteinExistence type="inferred from homology"/>
<keyword evidence="6" id="KW-1185">Reference proteome</keyword>
<dbReference type="Gene3D" id="3.40.640.10">
    <property type="entry name" value="Type I PLP-dependent aspartate aminotransferase-like (Major domain)"/>
    <property type="match status" value="1"/>
</dbReference>
<keyword evidence="3 4" id="KW-0663">Pyridoxal phosphate</keyword>
<evidence type="ECO:0000256" key="1">
    <source>
        <dbReference type="ARBA" id="ARBA00001933"/>
    </source>
</evidence>
<dbReference type="InterPro" id="IPR015424">
    <property type="entry name" value="PyrdxlP-dep_Trfase"/>
</dbReference>
<dbReference type="Proteomes" id="UP001368270">
    <property type="component" value="Unassembled WGS sequence"/>
</dbReference>
<dbReference type="InterPro" id="IPR015421">
    <property type="entry name" value="PyrdxlP-dep_Trfase_major"/>
</dbReference>
<sequence length="378" mass="40084">MKKDLKPATFAAHAGGAYDEASGGVVMPIQPSTTYRRDEAYAPLNPDNVYIRPHNEPVRAAEAIIAQLEGAAESLLFPAGMAAIAAAFRWLPTGARAVVQSGIYWGTTKWLRGFAERRGIEMIEVDASDSAALAEAIGSKVDLAFVETPSNPWLKTTDIATAADLTHAAGGVLVVDSTAASPILTRPIEFGADIVMHSATKVMNGHSDVLGGVLSTAKDSAIWQAIKDDRADTGAVMGPFEAWLLVRGLRTLPLRIERMCQSAQTIADYLVDHPQISDVFYPGLSSHKGHEIAKAQMSGGYGYVLSALVKGTGADALKVAGRLNLFLRATSIGGVESLVEHRHTIEPHTGIPETLLRLSIGIEDAGDLIDDLAQALGQ</sequence>
<dbReference type="PANTHER" id="PTHR11808:SF15">
    <property type="entry name" value="CYSTATHIONINE GAMMA-LYASE"/>
    <property type="match status" value="1"/>
</dbReference>
<protein>
    <submittedName>
        <fullName evidence="5">PLP-dependent transferase</fullName>
    </submittedName>
</protein>
<dbReference type="EMBL" id="JBBGAZ010000005">
    <property type="protein sequence ID" value="MEJ5218733.1"/>
    <property type="molecule type" value="Genomic_DNA"/>
</dbReference>
<gene>
    <name evidence="5" type="ORF">WG622_10800</name>
</gene>
<dbReference type="InterPro" id="IPR015422">
    <property type="entry name" value="PyrdxlP-dep_Trfase_small"/>
</dbReference>